<reference evidence="1 2" key="1">
    <citation type="submission" date="2023-09" db="EMBL/GenBank/DDBJ databases">
        <title>Nesidiocoris tenuis whole genome shotgun sequence.</title>
        <authorList>
            <person name="Shibata T."/>
            <person name="Shimoda M."/>
            <person name="Kobayashi T."/>
            <person name="Uehara T."/>
        </authorList>
    </citation>
    <scope>NUCLEOTIDE SEQUENCE [LARGE SCALE GENOMIC DNA]</scope>
    <source>
        <strain evidence="1 2">Japan</strain>
    </source>
</reference>
<evidence type="ECO:0000313" key="1">
    <source>
        <dbReference type="EMBL" id="BES96322.1"/>
    </source>
</evidence>
<accession>A0ABN7B0R7</accession>
<proteinExistence type="predicted"/>
<protein>
    <submittedName>
        <fullName evidence="1">Uncharacterized protein</fullName>
    </submittedName>
</protein>
<dbReference type="EMBL" id="AP028915">
    <property type="protein sequence ID" value="BES96322.1"/>
    <property type="molecule type" value="Genomic_DNA"/>
</dbReference>
<keyword evidence="2" id="KW-1185">Reference proteome</keyword>
<gene>
    <name evidence="1" type="ORF">NTJ_09132</name>
</gene>
<organism evidence="1 2">
    <name type="scientific">Nesidiocoris tenuis</name>
    <dbReference type="NCBI Taxonomy" id="355587"/>
    <lineage>
        <taxon>Eukaryota</taxon>
        <taxon>Metazoa</taxon>
        <taxon>Ecdysozoa</taxon>
        <taxon>Arthropoda</taxon>
        <taxon>Hexapoda</taxon>
        <taxon>Insecta</taxon>
        <taxon>Pterygota</taxon>
        <taxon>Neoptera</taxon>
        <taxon>Paraneoptera</taxon>
        <taxon>Hemiptera</taxon>
        <taxon>Heteroptera</taxon>
        <taxon>Panheteroptera</taxon>
        <taxon>Cimicomorpha</taxon>
        <taxon>Miridae</taxon>
        <taxon>Dicyphina</taxon>
        <taxon>Nesidiocoris</taxon>
    </lineage>
</organism>
<evidence type="ECO:0000313" key="2">
    <source>
        <dbReference type="Proteomes" id="UP001307889"/>
    </source>
</evidence>
<dbReference type="Proteomes" id="UP001307889">
    <property type="component" value="Chromosome 7"/>
</dbReference>
<sequence length="68" mass="8153">MRETRLVCVDSGEAMIDDHHVRHRRFRYRLITTDPWDALISNWRYVRRCLLQVDPPSPDESWVTAAQD</sequence>
<name>A0ABN7B0R7_9HEMI</name>